<organism evidence="1 2">
    <name type="scientific">Pelotomaculum propionicicum</name>
    <dbReference type="NCBI Taxonomy" id="258475"/>
    <lineage>
        <taxon>Bacteria</taxon>
        <taxon>Bacillati</taxon>
        <taxon>Bacillota</taxon>
        <taxon>Clostridia</taxon>
        <taxon>Eubacteriales</taxon>
        <taxon>Desulfotomaculaceae</taxon>
        <taxon>Pelotomaculum</taxon>
    </lineage>
</organism>
<name>A0A4Y7RJY1_9FIRM</name>
<dbReference type="RefSeq" id="WP_134215220.1">
    <property type="nucleotide sequence ID" value="NZ_QFFZ01000052.1"/>
</dbReference>
<evidence type="ECO:0000313" key="1">
    <source>
        <dbReference type="EMBL" id="TEB09308.1"/>
    </source>
</evidence>
<dbReference type="AlphaFoldDB" id="A0A4Y7RJY1"/>
<dbReference type="Pfam" id="PF07030">
    <property type="entry name" value="Phage_Mu_Gp36"/>
    <property type="match status" value="1"/>
</dbReference>
<accession>A0A4Y7RJY1</accession>
<evidence type="ECO:0000313" key="2">
    <source>
        <dbReference type="Proteomes" id="UP000297597"/>
    </source>
</evidence>
<sequence>MYCNAGKVREANELLNDTTIVPDNKIVPFIIKAQERIDTALRERYVVPLREPVPGIIESIAQDMAAGFVLSKSFSNQLNQELLNLSNSLIKRAEADLTELVDKKQLDGLPGISLISTPSASGTPAIASTTPNKSAIEDLIRQW</sequence>
<dbReference type="InterPro" id="IPR009752">
    <property type="entry name" value="Phage_Mu_GpJ"/>
</dbReference>
<proteinExistence type="predicted"/>
<keyword evidence="2" id="KW-1185">Reference proteome</keyword>
<comment type="caution">
    <text evidence="1">The sequence shown here is derived from an EMBL/GenBank/DDBJ whole genome shotgun (WGS) entry which is preliminary data.</text>
</comment>
<reference evidence="1 2" key="1">
    <citation type="journal article" date="2018" name="Environ. Microbiol.">
        <title>Novel energy conservation strategies and behaviour of Pelotomaculum schinkii driving syntrophic propionate catabolism.</title>
        <authorList>
            <person name="Hidalgo-Ahumada C.A.P."/>
            <person name="Nobu M.K."/>
            <person name="Narihiro T."/>
            <person name="Tamaki H."/>
            <person name="Liu W.T."/>
            <person name="Kamagata Y."/>
            <person name="Stams A.J.M."/>
            <person name="Imachi H."/>
            <person name="Sousa D.Z."/>
        </authorList>
    </citation>
    <scope>NUCLEOTIDE SEQUENCE [LARGE SCALE GENOMIC DNA]</scope>
    <source>
        <strain evidence="1 2">MGP</strain>
    </source>
</reference>
<dbReference type="Proteomes" id="UP000297597">
    <property type="component" value="Unassembled WGS sequence"/>
</dbReference>
<dbReference type="OrthoDB" id="1808495at2"/>
<protein>
    <submittedName>
        <fullName evidence="1">Uncharacterized protein</fullName>
    </submittedName>
</protein>
<gene>
    <name evidence="1" type="ORF">Pmgp_03240</name>
</gene>
<dbReference type="EMBL" id="QFFZ01000052">
    <property type="protein sequence ID" value="TEB09308.1"/>
    <property type="molecule type" value="Genomic_DNA"/>
</dbReference>